<keyword evidence="7" id="KW-0902">Two-component regulatory system</keyword>
<feature type="domain" description="Histidine kinase" evidence="8">
    <location>
        <begin position="209"/>
        <end position="312"/>
    </location>
</feature>
<dbReference type="SUPFAM" id="SSF55874">
    <property type="entry name" value="ATPase domain of HSP90 chaperone/DNA topoisomerase II/histidine kinase"/>
    <property type="match status" value="1"/>
</dbReference>
<evidence type="ECO:0000256" key="5">
    <source>
        <dbReference type="ARBA" id="ARBA00022777"/>
    </source>
</evidence>
<evidence type="ECO:0000313" key="9">
    <source>
        <dbReference type="EMBL" id="KEF37005.1"/>
    </source>
</evidence>
<dbReference type="AlphaFoldDB" id="A0A072NUS6"/>
<dbReference type="Gene3D" id="3.30.565.10">
    <property type="entry name" value="Histidine kinase-like ATPase, C-terminal domain"/>
    <property type="match status" value="1"/>
</dbReference>
<dbReference type="PANTHER" id="PTHR34220">
    <property type="entry name" value="SENSOR HISTIDINE KINASE YPDA"/>
    <property type="match status" value="1"/>
</dbReference>
<protein>
    <recommendedName>
        <fullName evidence="2">histidine kinase</fullName>
        <ecNumber evidence="2">2.7.13.3</ecNumber>
    </recommendedName>
</protein>
<dbReference type="Pfam" id="PF02518">
    <property type="entry name" value="HATPase_c"/>
    <property type="match status" value="1"/>
</dbReference>
<evidence type="ECO:0000256" key="1">
    <source>
        <dbReference type="ARBA" id="ARBA00000085"/>
    </source>
</evidence>
<keyword evidence="5" id="KW-0418">Kinase</keyword>
<comment type="caution">
    <text evidence="9">The sequence shown here is derived from an EMBL/GenBank/DDBJ whole genome shotgun (WGS) entry which is preliminary data.</text>
</comment>
<dbReference type="GO" id="GO:0005524">
    <property type="term" value="F:ATP binding"/>
    <property type="evidence" value="ECO:0007669"/>
    <property type="project" value="UniProtKB-KW"/>
</dbReference>
<comment type="catalytic activity">
    <reaction evidence="1">
        <text>ATP + protein L-histidine = ADP + protein N-phospho-L-histidine.</text>
        <dbReference type="EC" id="2.7.13.3"/>
    </reaction>
</comment>
<dbReference type="SMART" id="SM00387">
    <property type="entry name" value="HATPase_c"/>
    <property type="match status" value="1"/>
</dbReference>
<proteinExistence type="predicted"/>
<dbReference type="GO" id="GO:0016020">
    <property type="term" value="C:membrane"/>
    <property type="evidence" value="ECO:0007669"/>
    <property type="project" value="InterPro"/>
</dbReference>
<dbReference type="GO" id="GO:0000155">
    <property type="term" value="F:phosphorelay sensor kinase activity"/>
    <property type="evidence" value="ECO:0007669"/>
    <property type="project" value="InterPro"/>
</dbReference>
<dbReference type="InterPro" id="IPR003594">
    <property type="entry name" value="HATPase_dom"/>
</dbReference>
<dbReference type="InterPro" id="IPR050640">
    <property type="entry name" value="Bact_2-comp_sensor_kinase"/>
</dbReference>
<dbReference type="InterPro" id="IPR005467">
    <property type="entry name" value="His_kinase_dom"/>
</dbReference>
<dbReference type="Proteomes" id="UP000027936">
    <property type="component" value="Unassembled WGS sequence"/>
</dbReference>
<dbReference type="InterPro" id="IPR004358">
    <property type="entry name" value="Sig_transdc_His_kin-like_C"/>
</dbReference>
<dbReference type="InterPro" id="IPR003018">
    <property type="entry name" value="GAF"/>
</dbReference>
<dbReference type="PRINTS" id="PR00344">
    <property type="entry name" value="BCTRLSENSOR"/>
</dbReference>
<evidence type="ECO:0000256" key="4">
    <source>
        <dbReference type="ARBA" id="ARBA00022741"/>
    </source>
</evidence>
<evidence type="ECO:0000256" key="6">
    <source>
        <dbReference type="ARBA" id="ARBA00022840"/>
    </source>
</evidence>
<evidence type="ECO:0000256" key="7">
    <source>
        <dbReference type="ARBA" id="ARBA00023012"/>
    </source>
</evidence>
<organism evidence="9 10">
    <name type="scientific">Schinkia azotoformans MEV2011</name>
    <dbReference type="NCBI Taxonomy" id="1348973"/>
    <lineage>
        <taxon>Bacteria</taxon>
        <taxon>Bacillati</taxon>
        <taxon>Bacillota</taxon>
        <taxon>Bacilli</taxon>
        <taxon>Bacillales</taxon>
        <taxon>Bacillaceae</taxon>
        <taxon>Calidifontibacillus/Schinkia group</taxon>
        <taxon>Schinkia</taxon>
    </lineage>
</organism>
<dbReference type="EMBL" id="JJRY01000019">
    <property type="protein sequence ID" value="KEF37005.1"/>
    <property type="molecule type" value="Genomic_DNA"/>
</dbReference>
<dbReference type="EC" id="2.7.13.3" evidence="2"/>
<keyword evidence="3" id="KW-0808">Transferase</keyword>
<dbReference type="PATRIC" id="fig|1348973.3.peg.3641"/>
<dbReference type="InterPro" id="IPR010559">
    <property type="entry name" value="Sig_transdc_His_kin_internal"/>
</dbReference>
<evidence type="ECO:0000256" key="3">
    <source>
        <dbReference type="ARBA" id="ARBA00022679"/>
    </source>
</evidence>
<keyword evidence="4" id="KW-0547">Nucleotide-binding</keyword>
<dbReference type="InterPro" id="IPR036890">
    <property type="entry name" value="HATPase_C_sf"/>
</dbReference>
<reference evidence="9 10" key="1">
    <citation type="submission" date="2014-04" db="EMBL/GenBank/DDBJ databases">
        <title>Draft genome sequence of Bacillus azotoformans MEV2011, a (co-) denitrifying strain unable to grow in the presence of oxygen.</title>
        <authorList>
            <person name="Nielsen M."/>
            <person name="Schreiber L."/>
            <person name="Finster K."/>
            <person name="Schramm A."/>
        </authorList>
    </citation>
    <scope>NUCLEOTIDE SEQUENCE [LARGE SCALE GENOMIC DNA]</scope>
    <source>
        <strain evidence="9 10">MEV2011</strain>
    </source>
</reference>
<evidence type="ECO:0000259" key="8">
    <source>
        <dbReference type="PROSITE" id="PS50109"/>
    </source>
</evidence>
<evidence type="ECO:0000313" key="10">
    <source>
        <dbReference type="Proteomes" id="UP000027936"/>
    </source>
</evidence>
<keyword evidence="6" id="KW-0067">ATP-binding</keyword>
<accession>A0A072NUS6</accession>
<name>A0A072NUS6_SCHAZ</name>
<dbReference type="Pfam" id="PF13492">
    <property type="entry name" value="GAF_3"/>
    <property type="match status" value="1"/>
</dbReference>
<evidence type="ECO:0000256" key="2">
    <source>
        <dbReference type="ARBA" id="ARBA00012438"/>
    </source>
</evidence>
<gene>
    <name evidence="9" type="ORF">M670_03759</name>
</gene>
<dbReference type="PROSITE" id="PS50109">
    <property type="entry name" value="HIS_KIN"/>
    <property type="match status" value="1"/>
</dbReference>
<dbReference type="PANTHER" id="PTHR34220:SF7">
    <property type="entry name" value="SENSOR HISTIDINE KINASE YPDA"/>
    <property type="match status" value="1"/>
</dbReference>
<sequence length="314" mass="35268">MAHVGQGHDHHQTQMPIQTQITLNVINKGEIVIANKKMIQCRSEDCPLGAAVIAPLKRRDETIGTLKFYFRYEKEITPVVTELISGLSALLSNQLEIAEADKAFQLAKEAEIKVLQAQINPHFLFNTLNTILSLVRSDPTKARKLLVSLSHFLRQNMSVTTQNIITLEHELRHVKAYLEIEETRFVDKLKVFYQIDEGTLHQRIPPLTLQPIVENAIKHGIKERDGNSQVIISIQKGNNHVHVSIEDNGIGMSEERAKEICVTPIKSSNGNGVALYNVNRRLMMLFGEKSGLNIKSEINKGTEIAFTIPLSEVV</sequence>
<dbReference type="Pfam" id="PF06580">
    <property type="entry name" value="His_kinase"/>
    <property type="match status" value="1"/>
</dbReference>